<name>A0A3P3YKC6_PLABS</name>
<sequence>MGHPRSATRIAITTCLVSLQLLHCVVKPEQQDIRVTVDPRQGTRVDLFRFDDDLLESFHKERAVSRGLTNGRLPKSVSDTLEQLFHTGTGADEGAGFQEPEWFFGAYDDDDDFHRLVRQRSTASRLGNTDQDAYVRVVSQAERKVDARIAVVEMVMRSFLPEFRATGRMLQDIDLVWDAITYGSPPSWWCSYVSWLCPSTWSTDRAKRRLLDQVGHSPRLFHHMMLSATSFWNTVDRILRIQPKFRDTLRRRFKDRPNYPVSLFQDAWPTEIYRVTTRPVHIQSNNVSIPVDALMVFHISNAETLRGRFQNCPASTFMTAFLEKLANECLQDTLKCRFEHDHY</sequence>
<evidence type="ECO:0000256" key="1">
    <source>
        <dbReference type="SAM" id="SignalP"/>
    </source>
</evidence>
<feature type="chain" id="PRO_5017976014" evidence="1">
    <location>
        <begin position="25"/>
        <end position="343"/>
    </location>
</feature>
<evidence type="ECO:0000313" key="3">
    <source>
        <dbReference type="Proteomes" id="UP000290189"/>
    </source>
</evidence>
<dbReference type="EMBL" id="OVEO01000015">
    <property type="protein sequence ID" value="SPR00652.1"/>
    <property type="molecule type" value="Genomic_DNA"/>
</dbReference>
<keyword evidence="2" id="KW-0496">Mitochondrion</keyword>
<geneLocation type="mitochondrion" evidence="2"/>
<reference evidence="2 3" key="1">
    <citation type="submission" date="2018-03" db="EMBL/GenBank/DDBJ databases">
        <authorList>
            <person name="Fogelqvist J."/>
        </authorList>
    </citation>
    <scope>NUCLEOTIDE SEQUENCE [LARGE SCALE GENOMIC DNA]</scope>
</reference>
<dbReference type="AlphaFoldDB" id="A0A3P3YKC6"/>
<evidence type="ECO:0000313" key="2">
    <source>
        <dbReference type="EMBL" id="SPR00652.1"/>
    </source>
</evidence>
<protein>
    <submittedName>
        <fullName evidence="2">Uncharacterized protein</fullName>
    </submittedName>
</protein>
<organism evidence="2 3">
    <name type="scientific">Plasmodiophora brassicae</name>
    <name type="common">Clubroot disease agent</name>
    <dbReference type="NCBI Taxonomy" id="37360"/>
    <lineage>
        <taxon>Eukaryota</taxon>
        <taxon>Sar</taxon>
        <taxon>Rhizaria</taxon>
        <taxon>Endomyxa</taxon>
        <taxon>Phytomyxea</taxon>
        <taxon>Plasmodiophorida</taxon>
        <taxon>Plasmodiophoridae</taxon>
        <taxon>Plasmodiophora</taxon>
    </lineage>
</organism>
<feature type="signal peptide" evidence="1">
    <location>
        <begin position="1"/>
        <end position="24"/>
    </location>
</feature>
<gene>
    <name evidence="2" type="ORF">PLBR_LOCUS7867</name>
</gene>
<dbReference type="Proteomes" id="UP000290189">
    <property type="component" value="Unassembled WGS sequence"/>
</dbReference>
<keyword evidence="1" id="KW-0732">Signal</keyword>
<accession>A0A3P3YKC6</accession>
<proteinExistence type="predicted"/>